<dbReference type="PANTHER" id="PTHR34222:SF98">
    <property type="match status" value="1"/>
</dbReference>
<dbReference type="AlphaFoldDB" id="A0A6V7NWA1"/>
<gene>
    <name evidence="1" type="ORF">CB5_LOCUS6072</name>
</gene>
<dbReference type="PANTHER" id="PTHR34222">
    <property type="entry name" value="GAG_PRE-INTEGRS DOMAIN-CONTAINING PROTEIN"/>
    <property type="match status" value="1"/>
</dbReference>
<dbReference type="EMBL" id="LR862142">
    <property type="protein sequence ID" value="CAD1822861.1"/>
    <property type="molecule type" value="Genomic_DNA"/>
</dbReference>
<accession>A0A6V7NWA1</accession>
<organism evidence="1">
    <name type="scientific">Ananas comosus var. bracteatus</name>
    <name type="common">red pineapple</name>
    <dbReference type="NCBI Taxonomy" id="296719"/>
    <lineage>
        <taxon>Eukaryota</taxon>
        <taxon>Viridiplantae</taxon>
        <taxon>Streptophyta</taxon>
        <taxon>Embryophyta</taxon>
        <taxon>Tracheophyta</taxon>
        <taxon>Spermatophyta</taxon>
        <taxon>Magnoliopsida</taxon>
        <taxon>Liliopsida</taxon>
        <taxon>Poales</taxon>
        <taxon>Bromeliaceae</taxon>
        <taxon>Bromelioideae</taxon>
        <taxon>Ananas</taxon>
    </lineage>
</organism>
<proteinExistence type="predicted"/>
<sequence>MAGLDTHRAGFRWVPGRDNEDELLLSQGESENSLVMSWLLNSMQPAIARGYLFFDTACKIWSAAAQTYSKVGNDALVYEIRKKKLHETKQGDMTIAQYFSELSSLWQELDYYQDFNAECPSDATKFQKLMEKERVYDFLAGLQAEYDPIRVQVLGRDPFPSLCQTYAFVQQKESRNVMLHQIVPEISALISNTTLKSIKGPQHRASDQGVLDKDLIKYDYCGRTRHTRETC</sequence>
<name>A0A6V7NWA1_ANACO</name>
<evidence type="ECO:0000313" key="1">
    <source>
        <dbReference type="EMBL" id="CAD1822861.1"/>
    </source>
</evidence>
<reference evidence="1" key="1">
    <citation type="submission" date="2020-07" db="EMBL/GenBank/DDBJ databases">
        <authorList>
            <person name="Lin J."/>
        </authorList>
    </citation>
    <scope>NUCLEOTIDE SEQUENCE</scope>
</reference>
<protein>
    <submittedName>
        <fullName evidence="1">Uncharacterized protein</fullName>
    </submittedName>
</protein>